<dbReference type="SUPFAM" id="SSF64518">
    <property type="entry name" value="Phase 1 flagellin"/>
    <property type="match status" value="1"/>
</dbReference>
<gene>
    <name evidence="7" type="primary">flgK</name>
    <name evidence="12" type="ORF">C8P69_101265</name>
</gene>
<dbReference type="NCBIfam" id="TIGR02492">
    <property type="entry name" value="flgK_ends"/>
    <property type="match status" value="1"/>
</dbReference>
<dbReference type="OrthoDB" id="7181295at2"/>
<comment type="similarity">
    <text evidence="3 7">Belongs to the flagella basal body rod proteins family.</text>
</comment>
<dbReference type="RefSeq" id="WP_108174056.1">
    <property type="nucleotide sequence ID" value="NZ_PZZL01000001.1"/>
</dbReference>
<dbReference type="InterPro" id="IPR053927">
    <property type="entry name" value="FlgK_helical"/>
</dbReference>
<feature type="coiled-coil region" evidence="8">
    <location>
        <begin position="535"/>
        <end position="569"/>
    </location>
</feature>
<keyword evidence="12" id="KW-0282">Flagellum</keyword>
<keyword evidence="13" id="KW-1185">Reference proteome</keyword>
<proteinExistence type="inferred from homology"/>
<keyword evidence="6 7" id="KW-0975">Bacterial flagellum</keyword>
<dbReference type="InterPro" id="IPR010930">
    <property type="entry name" value="Flg_bb/hook_C_dom"/>
</dbReference>
<keyword evidence="12" id="KW-0969">Cilium</keyword>
<evidence type="ECO:0000256" key="8">
    <source>
        <dbReference type="SAM" id="Coils"/>
    </source>
</evidence>
<dbReference type="GO" id="GO:0009424">
    <property type="term" value="C:bacterial-type flagellum hook"/>
    <property type="evidence" value="ECO:0007669"/>
    <property type="project" value="UniProtKB-UniRule"/>
</dbReference>
<comment type="subcellular location">
    <subcellularLocation>
        <location evidence="1">Bacterial flagellum basal body</location>
    </subcellularLocation>
    <subcellularLocation>
        <location evidence="2 7">Secreted</location>
    </subcellularLocation>
</comment>
<dbReference type="Pfam" id="PF06429">
    <property type="entry name" value="Flg_bbr_C"/>
    <property type="match status" value="1"/>
</dbReference>
<comment type="caution">
    <text evidence="12">The sequence shown here is derived from an EMBL/GenBank/DDBJ whole genome shotgun (WGS) entry which is preliminary data.</text>
</comment>
<dbReference type="AlphaFoldDB" id="A0A2T4ZHY5"/>
<dbReference type="Pfam" id="PF00460">
    <property type="entry name" value="Flg_bb_rod"/>
    <property type="match status" value="1"/>
</dbReference>
<dbReference type="GO" id="GO:0009425">
    <property type="term" value="C:bacterial-type flagellum basal body"/>
    <property type="evidence" value="ECO:0007669"/>
    <property type="project" value="UniProtKB-SubCell"/>
</dbReference>
<evidence type="ECO:0000259" key="11">
    <source>
        <dbReference type="Pfam" id="PF22638"/>
    </source>
</evidence>
<dbReference type="Pfam" id="PF22638">
    <property type="entry name" value="FlgK_D1"/>
    <property type="match status" value="1"/>
</dbReference>
<evidence type="ECO:0000256" key="3">
    <source>
        <dbReference type="ARBA" id="ARBA00009677"/>
    </source>
</evidence>
<reference evidence="12 13" key="1">
    <citation type="submission" date="2018-04" db="EMBL/GenBank/DDBJ databases">
        <title>Genomic Encyclopedia of Archaeal and Bacterial Type Strains, Phase II (KMG-II): from individual species to whole genera.</title>
        <authorList>
            <person name="Goeker M."/>
        </authorList>
    </citation>
    <scope>NUCLEOTIDE SEQUENCE [LARGE SCALE GENOMIC DNA]</scope>
    <source>
        <strain evidence="12 13">DSM 25521</strain>
    </source>
</reference>
<evidence type="ECO:0000256" key="4">
    <source>
        <dbReference type="ARBA" id="ARBA00016244"/>
    </source>
</evidence>
<dbReference type="InterPro" id="IPR002371">
    <property type="entry name" value="FlgK"/>
</dbReference>
<evidence type="ECO:0000256" key="6">
    <source>
        <dbReference type="ARBA" id="ARBA00023143"/>
    </source>
</evidence>
<evidence type="ECO:0000313" key="13">
    <source>
        <dbReference type="Proteomes" id="UP000241808"/>
    </source>
</evidence>
<feature type="domain" description="Flagellar basal body rod protein N-terminal" evidence="9">
    <location>
        <begin position="9"/>
        <end position="37"/>
    </location>
</feature>
<name>A0A2T4ZHY5_9HYPH</name>
<dbReference type="GO" id="GO:0005576">
    <property type="term" value="C:extracellular region"/>
    <property type="evidence" value="ECO:0007669"/>
    <property type="project" value="UniProtKB-SubCell"/>
</dbReference>
<dbReference type="PANTHER" id="PTHR30033">
    <property type="entry name" value="FLAGELLAR HOOK-ASSOCIATED PROTEIN 1"/>
    <property type="match status" value="1"/>
</dbReference>
<dbReference type="Proteomes" id="UP000241808">
    <property type="component" value="Unassembled WGS sequence"/>
</dbReference>
<accession>A0A2T4ZHY5</accession>
<keyword evidence="12" id="KW-0966">Cell projection</keyword>
<dbReference type="PRINTS" id="PR01005">
    <property type="entry name" value="FLGHOOKAP1"/>
</dbReference>
<keyword evidence="5 7" id="KW-0964">Secreted</keyword>
<feature type="domain" description="Flagellar hook-associated protein FlgK helical" evidence="11">
    <location>
        <begin position="103"/>
        <end position="314"/>
    </location>
</feature>
<dbReference type="EMBL" id="PZZL01000001">
    <property type="protein sequence ID" value="PTM61595.1"/>
    <property type="molecule type" value="Genomic_DNA"/>
</dbReference>
<dbReference type="InterPro" id="IPR001444">
    <property type="entry name" value="Flag_bb_rod_N"/>
</dbReference>
<evidence type="ECO:0000256" key="1">
    <source>
        <dbReference type="ARBA" id="ARBA00004117"/>
    </source>
</evidence>
<feature type="domain" description="Flagellar basal-body/hook protein C-terminal" evidence="10">
    <location>
        <begin position="533"/>
        <end position="575"/>
    </location>
</feature>
<evidence type="ECO:0000256" key="2">
    <source>
        <dbReference type="ARBA" id="ARBA00004613"/>
    </source>
</evidence>
<organism evidence="12 13">
    <name type="scientific">Phreatobacter oligotrophus</name>
    <dbReference type="NCBI Taxonomy" id="1122261"/>
    <lineage>
        <taxon>Bacteria</taxon>
        <taxon>Pseudomonadati</taxon>
        <taxon>Pseudomonadota</taxon>
        <taxon>Alphaproteobacteria</taxon>
        <taxon>Hyphomicrobiales</taxon>
        <taxon>Phreatobacteraceae</taxon>
        <taxon>Phreatobacter</taxon>
    </lineage>
</organism>
<dbReference type="PANTHER" id="PTHR30033:SF1">
    <property type="entry name" value="FLAGELLAR HOOK-ASSOCIATED PROTEIN 1"/>
    <property type="match status" value="1"/>
</dbReference>
<keyword evidence="8" id="KW-0175">Coiled coil</keyword>
<evidence type="ECO:0000259" key="9">
    <source>
        <dbReference type="Pfam" id="PF00460"/>
    </source>
</evidence>
<protein>
    <recommendedName>
        <fullName evidence="4 7">Flagellar hook-associated protein 1</fullName>
        <shortName evidence="7">HAP1</shortName>
    </recommendedName>
</protein>
<dbReference type="GO" id="GO:0005198">
    <property type="term" value="F:structural molecule activity"/>
    <property type="evidence" value="ECO:0007669"/>
    <property type="project" value="UniProtKB-UniRule"/>
</dbReference>
<sequence>MSLSSIRSIATSSLTAAQFQMSVTSANVANADTDGYTRKTATQSAVVTGGVGTGVTISAISSDVDKYLLKDLVSAASEFGAADVMAQFTESLQALYGSTTGSSDGGNSLANSLVTLESAISSLAGTPESETLKAQAVSALDDVLGQVRETASGIQGLRADADGGIADAVTTVNDQLKTLADLNAQIAAATARGQPTADLEDRRNTALQAVAAQMDVSYYVNSDNQLRVYTTGGTTLLDTRAHTLSYSEATAVTADTVFSGITVDGKDITGQIGSGTIGGLLTLRDKTLPDSQDALDALAAGLIDGLNAAYNAGSSVPAPASLTGSTTVAATDALSASGTLRVALTDSAGALGSYADLDLSSYATVGDLVFAIDGLNGVSATITGEGRLVIASEDGTSGVSLADIGAAVGAKAEGVSSYFGLNDLLTGSGASDIRLRADILADPGKLATGGLSTATSLTTGAKVIGSGESAIAAALGTALGEDTSFAAAGRLAGATESVADYAARIVADAASIASSASTGLTAKETVKQTLADQFASQTGVNLDEETARLSELEQQYSTAAQLLQVLNSMFDALLSAAQST</sequence>
<evidence type="ECO:0000256" key="5">
    <source>
        <dbReference type="ARBA" id="ARBA00022525"/>
    </source>
</evidence>
<evidence type="ECO:0000313" key="12">
    <source>
        <dbReference type="EMBL" id="PTM61595.1"/>
    </source>
</evidence>
<dbReference type="GO" id="GO:0044780">
    <property type="term" value="P:bacterial-type flagellum assembly"/>
    <property type="evidence" value="ECO:0007669"/>
    <property type="project" value="InterPro"/>
</dbReference>
<evidence type="ECO:0000259" key="10">
    <source>
        <dbReference type="Pfam" id="PF06429"/>
    </source>
</evidence>
<evidence type="ECO:0000256" key="7">
    <source>
        <dbReference type="RuleBase" id="RU362065"/>
    </source>
</evidence>